<name>A0A9N9C1C5_9GLOM</name>
<dbReference type="Proteomes" id="UP000789831">
    <property type="component" value="Unassembled WGS sequence"/>
</dbReference>
<dbReference type="EMBL" id="CAJVPL010001742">
    <property type="protein sequence ID" value="CAG8585640.1"/>
    <property type="molecule type" value="Genomic_DNA"/>
</dbReference>
<dbReference type="InterPro" id="IPR000719">
    <property type="entry name" value="Prot_kinase_dom"/>
</dbReference>
<dbReference type="InterPro" id="IPR011009">
    <property type="entry name" value="Kinase-like_dom_sf"/>
</dbReference>
<dbReference type="Pfam" id="PF07714">
    <property type="entry name" value="PK_Tyr_Ser-Thr"/>
    <property type="match status" value="1"/>
</dbReference>
<dbReference type="InterPro" id="IPR001245">
    <property type="entry name" value="Ser-Thr/Tyr_kinase_cat_dom"/>
</dbReference>
<dbReference type="InterPro" id="IPR051681">
    <property type="entry name" value="Ser/Thr_Kinases-Pseudokinases"/>
</dbReference>
<feature type="domain" description="Protein kinase" evidence="1">
    <location>
        <begin position="97"/>
        <end position="335"/>
    </location>
</feature>
<dbReference type="OrthoDB" id="544350at2759"/>
<dbReference type="PANTHER" id="PTHR44329">
    <property type="entry name" value="SERINE/THREONINE-PROTEIN KINASE TNNI3K-RELATED"/>
    <property type="match status" value="1"/>
</dbReference>
<dbReference type="GO" id="GO:0005524">
    <property type="term" value="F:ATP binding"/>
    <property type="evidence" value="ECO:0007669"/>
    <property type="project" value="InterPro"/>
</dbReference>
<evidence type="ECO:0000313" key="2">
    <source>
        <dbReference type="EMBL" id="CAG8585640.1"/>
    </source>
</evidence>
<dbReference type="AlphaFoldDB" id="A0A9N9C1C5"/>
<dbReference type="PROSITE" id="PS50011">
    <property type="entry name" value="PROTEIN_KINASE_DOM"/>
    <property type="match status" value="1"/>
</dbReference>
<dbReference type="Gene3D" id="1.10.510.10">
    <property type="entry name" value="Transferase(Phosphotransferase) domain 1"/>
    <property type="match status" value="1"/>
</dbReference>
<dbReference type="PANTHER" id="PTHR44329:SF6">
    <property type="entry name" value="RECEPTOR-INTERACTING SERINE_THREONINE-PROTEIN KINASE 1"/>
    <property type="match status" value="1"/>
</dbReference>
<keyword evidence="3" id="KW-1185">Reference proteome</keyword>
<evidence type="ECO:0000259" key="1">
    <source>
        <dbReference type="PROSITE" id="PS50011"/>
    </source>
</evidence>
<proteinExistence type="predicted"/>
<organism evidence="2 3">
    <name type="scientific">Ambispora gerdemannii</name>
    <dbReference type="NCBI Taxonomy" id="144530"/>
    <lineage>
        <taxon>Eukaryota</taxon>
        <taxon>Fungi</taxon>
        <taxon>Fungi incertae sedis</taxon>
        <taxon>Mucoromycota</taxon>
        <taxon>Glomeromycotina</taxon>
        <taxon>Glomeromycetes</taxon>
        <taxon>Archaeosporales</taxon>
        <taxon>Ambisporaceae</taxon>
        <taxon>Ambispora</taxon>
    </lineage>
</organism>
<protein>
    <submittedName>
        <fullName evidence="2">5409_t:CDS:1</fullName>
    </submittedName>
</protein>
<accession>A0A9N9C1C5</accession>
<reference evidence="2" key="1">
    <citation type="submission" date="2021-06" db="EMBL/GenBank/DDBJ databases">
        <authorList>
            <person name="Kallberg Y."/>
            <person name="Tangrot J."/>
            <person name="Rosling A."/>
        </authorList>
    </citation>
    <scope>NUCLEOTIDE SEQUENCE</scope>
    <source>
        <strain evidence="2">MT106</strain>
    </source>
</reference>
<dbReference type="SUPFAM" id="SSF56112">
    <property type="entry name" value="Protein kinase-like (PK-like)"/>
    <property type="match status" value="1"/>
</dbReference>
<gene>
    <name evidence="2" type="ORF">AGERDE_LOCUS8349</name>
</gene>
<dbReference type="GO" id="GO:0004674">
    <property type="term" value="F:protein serine/threonine kinase activity"/>
    <property type="evidence" value="ECO:0007669"/>
    <property type="project" value="TreeGrafter"/>
</dbReference>
<sequence>MPNHVSSDSDSQTTTTFSNESTDEELYCECSSTRKHGHTCNPCLRYREKKRASIIKHFETWSCGNKLFDDYLKSHQLSAVDNPRTDLMIRWVDFSEFENVEILDKGGEGTIYKTVWKNGPTGMEDKIMALKALNTTKDFDRKFINEAIKSPCFFLLHRYTNMLGYYEGSRYLKENHPLSWEQKIKIIYDIAKTLQFFHKAGYAHRDLHIRNILHTETGNFYVSDLGLGSEILKNPAILEVSGVLPYIAPEVLDEKSYTTKSDIYSVGMLMWAVTAGRSPYEDINHDINLLLAIFEGKRPKSIPGTPEPYRALMQQCWDKDPKKRPTAAKIFRTFFEWKTKKISHAWDQISINADESHEKTTCEFELSLSIERVDQVTSQLFFTKQQHTLEIPGEIPDEIPDEIPEQEILKETKK</sequence>
<comment type="caution">
    <text evidence="2">The sequence shown here is derived from an EMBL/GenBank/DDBJ whole genome shotgun (WGS) entry which is preliminary data.</text>
</comment>
<evidence type="ECO:0000313" key="3">
    <source>
        <dbReference type="Proteomes" id="UP000789831"/>
    </source>
</evidence>